<gene>
    <name evidence="3" type="ORF">T440DRAFT_468938</name>
</gene>
<evidence type="ECO:0000259" key="2">
    <source>
        <dbReference type="Pfam" id="PF25484"/>
    </source>
</evidence>
<proteinExistence type="predicted"/>
<dbReference type="OrthoDB" id="3515453at2759"/>
<keyword evidence="4" id="KW-1185">Reference proteome</keyword>
<reference evidence="3" key="1">
    <citation type="submission" date="2020-01" db="EMBL/GenBank/DDBJ databases">
        <authorList>
            <consortium name="DOE Joint Genome Institute"/>
            <person name="Haridas S."/>
            <person name="Albert R."/>
            <person name="Binder M."/>
            <person name="Bloem J."/>
            <person name="Labutti K."/>
            <person name="Salamov A."/>
            <person name="Andreopoulos B."/>
            <person name="Baker S.E."/>
            <person name="Barry K."/>
            <person name="Bills G."/>
            <person name="Bluhm B.H."/>
            <person name="Cannon C."/>
            <person name="Castanera R."/>
            <person name="Culley D.E."/>
            <person name="Daum C."/>
            <person name="Ezra D."/>
            <person name="Gonzalez J.B."/>
            <person name="Henrissat B."/>
            <person name="Kuo A."/>
            <person name="Liang C."/>
            <person name="Lipzen A."/>
            <person name="Lutzoni F."/>
            <person name="Magnuson J."/>
            <person name="Mondo S."/>
            <person name="Nolan M."/>
            <person name="Ohm R."/>
            <person name="Pangilinan J."/>
            <person name="Park H.-J."/>
            <person name="Ramirez L."/>
            <person name="Alfaro M."/>
            <person name="Sun H."/>
            <person name="Tritt A."/>
            <person name="Yoshinaga Y."/>
            <person name="Zwiers L.-H."/>
            <person name="Turgeon B.G."/>
            <person name="Goodwin S.B."/>
            <person name="Spatafora J.W."/>
            <person name="Crous P.W."/>
            <person name="Grigoriev I.V."/>
        </authorList>
    </citation>
    <scope>NUCLEOTIDE SEQUENCE</scope>
    <source>
        <strain evidence="3">IPT5</strain>
    </source>
</reference>
<evidence type="ECO:0000313" key="3">
    <source>
        <dbReference type="EMBL" id="KAF2849878.1"/>
    </source>
</evidence>
<dbReference type="Proteomes" id="UP000799423">
    <property type="component" value="Unassembled WGS sequence"/>
</dbReference>
<feature type="chain" id="PRO_5025623125" description="DUF7907 domain-containing protein" evidence="1">
    <location>
        <begin position="21"/>
        <end position="210"/>
    </location>
</feature>
<dbReference type="EMBL" id="MU006309">
    <property type="protein sequence ID" value="KAF2849878.1"/>
    <property type="molecule type" value="Genomic_DNA"/>
</dbReference>
<feature type="signal peptide" evidence="1">
    <location>
        <begin position="1"/>
        <end position="20"/>
    </location>
</feature>
<keyword evidence="1" id="KW-0732">Signal</keyword>
<feature type="domain" description="DUF7907" evidence="2">
    <location>
        <begin position="29"/>
        <end position="207"/>
    </location>
</feature>
<dbReference type="Pfam" id="PF25484">
    <property type="entry name" value="DUF7907"/>
    <property type="match status" value="1"/>
</dbReference>
<sequence length="210" mass="22747">MKTNSFIFSLATATLAIAQSDEPYYNVTSKPFNLFVTSEDGAVNSSLGACHVGAALESLCLSASNSISKPDPGDAAVFNFNTSIYSQAPEPTFGVPGILTWILHGFDFNASSSVYFSYVPTDDIVLPILQAGSSNPQLLAFDTQDKLNIQGFIGRTVQPPTPGTYSEIYRWYACQTYFASYLYVNLAWKLGTGKPENPSCVAVNVTRTFI</sequence>
<dbReference type="InterPro" id="IPR057229">
    <property type="entry name" value="DUF7907"/>
</dbReference>
<organism evidence="3 4">
    <name type="scientific">Plenodomus tracheiphilus IPT5</name>
    <dbReference type="NCBI Taxonomy" id="1408161"/>
    <lineage>
        <taxon>Eukaryota</taxon>
        <taxon>Fungi</taxon>
        <taxon>Dikarya</taxon>
        <taxon>Ascomycota</taxon>
        <taxon>Pezizomycotina</taxon>
        <taxon>Dothideomycetes</taxon>
        <taxon>Pleosporomycetidae</taxon>
        <taxon>Pleosporales</taxon>
        <taxon>Pleosporineae</taxon>
        <taxon>Leptosphaeriaceae</taxon>
        <taxon>Plenodomus</taxon>
    </lineage>
</organism>
<evidence type="ECO:0000256" key="1">
    <source>
        <dbReference type="SAM" id="SignalP"/>
    </source>
</evidence>
<evidence type="ECO:0000313" key="4">
    <source>
        <dbReference type="Proteomes" id="UP000799423"/>
    </source>
</evidence>
<dbReference type="AlphaFoldDB" id="A0A6A7B6G7"/>
<accession>A0A6A7B6G7</accession>
<name>A0A6A7B6G7_9PLEO</name>
<protein>
    <recommendedName>
        <fullName evidence="2">DUF7907 domain-containing protein</fullName>
    </recommendedName>
</protein>